<dbReference type="AlphaFoldDB" id="A0A388LFD8"/>
<organism evidence="2 3">
    <name type="scientific">Chara braunii</name>
    <name type="common">Braun's stonewort</name>
    <dbReference type="NCBI Taxonomy" id="69332"/>
    <lineage>
        <taxon>Eukaryota</taxon>
        <taxon>Viridiplantae</taxon>
        <taxon>Streptophyta</taxon>
        <taxon>Charophyceae</taxon>
        <taxon>Charales</taxon>
        <taxon>Characeae</taxon>
        <taxon>Chara</taxon>
    </lineage>
</organism>
<feature type="compositionally biased region" description="Gly residues" evidence="1">
    <location>
        <begin position="95"/>
        <end position="132"/>
    </location>
</feature>
<feature type="region of interest" description="Disordered" evidence="1">
    <location>
        <begin position="144"/>
        <end position="190"/>
    </location>
</feature>
<evidence type="ECO:0000256" key="1">
    <source>
        <dbReference type="SAM" id="MobiDB-lite"/>
    </source>
</evidence>
<comment type="caution">
    <text evidence="2">The sequence shown here is derived from an EMBL/GenBank/DDBJ whole genome shotgun (WGS) entry which is preliminary data.</text>
</comment>
<dbReference type="OMA" id="NSSRACT"/>
<sequence>MKREEHDPTADECKTRWNTLKRWYKQVCDNDERSGRQSYWKMNPAHRAAAKLHFSMRRSWFDVYNRNSQTISPTFVQDPGAEEEVRPSPPRRAAAGGGVQGGGGADAGHGGPPANGGGAGRGGAGGGGAGGGGAGGGGAGGGGAGGGGAGGGGASANRGGGTGGESSTMTGGTGPTPPTKRRKNTNARELTTTTTTQAMAKHTRAVQESASEQSNSSRACTELHCNTLTNLCDLELQAYRDVANLTCTVMREDISARENGYAILASALRSLSKGIVSRSRRDQSPSSGESSS</sequence>
<keyword evidence="3" id="KW-1185">Reference proteome</keyword>
<accession>A0A388LFD8</accession>
<feature type="compositionally biased region" description="Gly residues" evidence="1">
    <location>
        <begin position="144"/>
        <end position="164"/>
    </location>
</feature>
<feature type="region of interest" description="Disordered" evidence="1">
    <location>
        <begin position="71"/>
        <end position="132"/>
    </location>
</feature>
<dbReference type="Gramene" id="GBG81040">
    <property type="protein sequence ID" value="GBG81040"/>
    <property type="gene ID" value="CBR_g31596"/>
</dbReference>
<dbReference type="EMBL" id="BFEA01000363">
    <property type="protein sequence ID" value="GBG81040.1"/>
    <property type="molecule type" value="Genomic_DNA"/>
</dbReference>
<dbReference type="PANTHER" id="PTHR33492:SF4">
    <property type="entry name" value="OS02G0174300 PROTEIN"/>
    <property type="match status" value="1"/>
</dbReference>
<evidence type="ECO:0000313" key="2">
    <source>
        <dbReference type="EMBL" id="GBG81040.1"/>
    </source>
</evidence>
<protein>
    <submittedName>
        <fullName evidence="2">Uncharacterized protein</fullName>
    </submittedName>
</protein>
<dbReference type="Proteomes" id="UP000265515">
    <property type="component" value="Unassembled WGS sequence"/>
</dbReference>
<proteinExistence type="predicted"/>
<reference evidence="2 3" key="1">
    <citation type="journal article" date="2018" name="Cell">
        <title>The Chara Genome: Secondary Complexity and Implications for Plant Terrestrialization.</title>
        <authorList>
            <person name="Nishiyama T."/>
            <person name="Sakayama H."/>
            <person name="Vries J.D."/>
            <person name="Buschmann H."/>
            <person name="Saint-Marcoux D."/>
            <person name="Ullrich K.K."/>
            <person name="Haas F.B."/>
            <person name="Vanderstraeten L."/>
            <person name="Becker D."/>
            <person name="Lang D."/>
            <person name="Vosolsobe S."/>
            <person name="Rombauts S."/>
            <person name="Wilhelmsson P.K.I."/>
            <person name="Janitza P."/>
            <person name="Kern R."/>
            <person name="Heyl A."/>
            <person name="Rumpler F."/>
            <person name="Villalobos L.I.A.C."/>
            <person name="Clay J.M."/>
            <person name="Skokan R."/>
            <person name="Toyoda A."/>
            <person name="Suzuki Y."/>
            <person name="Kagoshima H."/>
            <person name="Schijlen E."/>
            <person name="Tajeshwar N."/>
            <person name="Catarino B."/>
            <person name="Hetherington A.J."/>
            <person name="Saltykova A."/>
            <person name="Bonnot C."/>
            <person name="Breuninger H."/>
            <person name="Symeonidi A."/>
            <person name="Radhakrishnan G.V."/>
            <person name="Van Nieuwerburgh F."/>
            <person name="Deforce D."/>
            <person name="Chang C."/>
            <person name="Karol K.G."/>
            <person name="Hedrich R."/>
            <person name="Ulvskov P."/>
            <person name="Glockner G."/>
            <person name="Delwiche C.F."/>
            <person name="Petrasek J."/>
            <person name="Van de Peer Y."/>
            <person name="Friml J."/>
            <person name="Beilby M."/>
            <person name="Dolan L."/>
            <person name="Kohara Y."/>
            <person name="Sugano S."/>
            <person name="Fujiyama A."/>
            <person name="Delaux P.-M."/>
            <person name="Quint M."/>
            <person name="TheiBen G."/>
            <person name="Hagemann M."/>
            <person name="Harholt J."/>
            <person name="Dunand C."/>
            <person name="Zachgo S."/>
            <person name="Langdale J."/>
            <person name="Maumus F."/>
            <person name="Straeten D.V.D."/>
            <person name="Gould S.B."/>
            <person name="Rensing S.A."/>
        </authorList>
    </citation>
    <scope>NUCLEOTIDE SEQUENCE [LARGE SCALE GENOMIC DNA]</scope>
    <source>
        <strain evidence="2 3">S276</strain>
    </source>
</reference>
<dbReference type="STRING" id="69332.A0A388LFD8"/>
<evidence type="ECO:0000313" key="3">
    <source>
        <dbReference type="Proteomes" id="UP000265515"/>
    </source>
</evidence>
<dbReference type="PANTHER" id="PTHR33492">
    <property type="entry name" value="OSJNBA0043A12.37 PROTEIN-RELATED"/>
    <property type="match status" value="1"/>
</dbReference>
<gene>
    <name evidence="2" type="ORF">CBR_g31596</name>
</gene>
<name>A0A388LFD8_CHABU</name>